<dbReference type="SUPFAM" id="SSF56801">
    <property type="entry name" value="Acetyl-CoA synthetase-like"/>
    <property type="match status" value="1"/>
</dbReference>
<dbReference type="PANTHER" id="PTHR45398:SF1">
    <property type="entry name" value="ENZYME, PUTATIVE (JCVI)-RELATED"/>
    <property type="match status" value="1"/>
</dbReference>
<feature type="domain" description="MSP" evidence="1">
    <location>
        <begin position="521"/>
        <end position="584"/>
    </location>
</feature>
<dbReference type="InterPro" id="IPR000535">
    <property type="entry name" value="MSP_dom"/>
</dbReference>
<dbReference type="Gene3D" id="3.40.50.12780">
    <property type="entry name" value="N-terminal domain of ligase-like"/>
    <property type="match status" value="1"/>
</dbReference>
<dbReference type="Proteomes" id="UP000071778">
    <property type="component" value="Chromosome"/>
</dbReference>
<dbReference type="Gene3D" id="3.10.129.10">
    <property type="entry name" value="Hotdog Thioesterase"/>
    <property type="match status" value="1"/>
</dbReference>
<dbReference type="PANTHER" id="PTHR45398">
    <property type="match status" value="1"/>
</dbReference>
<evidence type="ECO:0000313" key="2">
    <source>
        <dbReference type="EMBL" id="AMP10253.1"/>
    </source>
</evidence>
<dbReference type="Gene3D" id="3.30.300.30">
    <property type="match status" value="1"/>
</dbReference>
<dbReference type="InterPro" id="IPR029069">
    <property type="entry name" value="HotDog_dom_sf"/>
</dbReference>
<dbReference type="PATRIC" id="fig|279058.17.peg.2745"/>
<name>A0A127PRV8_9BURK</name>
<reference evidence="2 3" key="1">
    <citation type="submission" date="2015-11" db="EMBL/GenBank/DDBJ databases">
        <title>Exploring the genomic traits of fungus-feeding bacterial genus Collimonas.</title>
        <authorList>
            <person name="Song C."/>
            <person name="Schmidt R."/>
            <person name="de Jager V."/>
            <person name="Krzyzanowska D."/>
            <person name="Jongedijk E."/>
            <person name="Cankar K."/>
            <person name="Beekwilder J."/>
            <person name="van Veen A."/>
            <person name="de Boer W."/>
            <person name="van Veen J.A."/>
            <person name="Garbeva P."/>
        </authorList>
    </citation>
    <scope>NUCLEOTIDE SEQUENCE [LARGE SCALE GENOMIC DNA]</scope>
    <source>
        <strain evidence="2 3">Ter282</strain>
    </source>
</reference>
<protein>
    <submittedName>
        <fullName evidence="2">AMP-binding enzyme family protein</fullName>
    </submittedName>
</protein>
<dbReference type="InterPro" id="IPR045851">
    <property type="entry name" value="AMP-bd_C_sf"/>
</dbReference>
<accession>A0A127PRV8</accession>
<dbReference type="InterPro" id="IPR042099">
    <property type="entry name" value="ANL_N_sf"/>
</dbReference>
<dbReference type="InterPro" id="IPR054545">
    <property type="entry name" value="ApeI-like"/>
</dbReference>
<proteinExistence type="predicted"/>
<sequence>MLTALSALSEGDREQPFAWRDGEVLNYRWLLAQVAAWRDLLLLQPGSRFALYCADSAIFAAALFGAWQAGKTVYLPGDMLPATCANLSAVVDGYLGDFPVEYLPLAPAACASNDDVSTSQDFKVLLPDFPGLVIYTSGSTGEPQAVPKCLAQLSTEVASLEQLFGARIGAAEIIATVSHQHIYGLLFKILWPLTSGRVIHARHLGYLEELPAQLGERQSVLISSPAHLKRLPAGPSLFSSIRAVFSSGGPLPPEVAMEAGRVLGTVPVEVYGSSETGGVAWRQREAGNDDSWQVMPAVTWRIGAVGNVLEIRSPHLPDMDWFAMADQIQAVDEQRFQLKGRIDRIVKVEEKRISLDAIERQLKMLGAVTDARVLLLDGVDDQQRQRIAAFVVLSAAGRKMLVAQGKLALNRQLRDGVAHAVEAIALPRSWRYLDALPVNAQGKTTRADLLALLEPRSAASEPLHAPPTKPERRLLEQEAGRVLLELTVPKDLLYFNGHFDGAPILPGVAQLDWAIHYGRAYFALAPQFLGVQALKFQRVITPGMVVQLELINDTQKNCLTFRIASAAGQHASGRITFGVIDASA</sequence>
<dbReference type="InterPro" id="IPR000873">
    <property type="entry name" value="AMP-dep_synth/lig_dom"/>
</dbReference>
<dbReference type="PROSITE" id="PS50202">
    <property type="entry name" value="MSP"/>
    <property type="match status" value="1"/>
</dbReference>
<dbReference type="EMBL" id="CP013235">
    <property type="protein sequence ID" value="AMP10253.1"/>
    <property type="molecule type" value="Genomic_DNA"/>
</dbReference>
<gene>
    <name evidence="2" type="ORF">CAter282_2514</name>
</gene>
<dbReference type="Pfam" id="PF00501">
    <property type="entry name" value="AMP-binding"/>
    <property type="match status" value="1"/>
</dbReference>
<dbReference type="Pfam" id="PF22818">
    <property type="entry name" value="ApeI-like"/>
    <property type="match status" value="1"/>
</dbReference>
<dbReference type="AlphaFoldDB" id="A0A127PRV8"/>
<evidence type="ECO:0000313" key="3">
    <source>
        <dbReference type="Proteomes" id="UP000071778"/>
    </source>
</evidence>
<keyword evidence="3" id="KW-1185">Reference proteome</keyword>
<organism evidence="2 3">
    <name type="scientific">Collimonas arenae</name>
    <dbReference type="NCBI Taxonomy" id="279058"/>
    <lineage>
        <taxon>Bacteria</taxon>
        <taxon>Pseudomonadati</taxon>
        <taxon>Pseudomonadota</taxon>
        <taxon>Betaproteobacteria</taxon>
        <taxon>Burkholderiales</taxon>
        <taxon>Oxalobacteraceae</taxon>
        <taxon>Collimonas</taxon>
    </lineage>
</organism>
<dbReference type="SUPFAM" id="SSF54637">
    <property type="entry name" value="Thioesterase/thiol ester dehydrase-isomerase"/>
    <property type="match status" value="1"/>
</dbReference>
<evidence type="ECO:0000259" key="1">
    <source>
        <dbReference type="PROSITE" id="PS50202"/>
    </source>
</evidence>